<sequence length="658" mass="74926">MIIDKITLHNFGVYKGRQEISLTPISKEKPVVLIGGLNGGGKTTLLDSLQLVLYGKQAHCSNRENFSYHEYLRRCINSSVSNDDGASIEIRFRYYVDGTEHSYIVSRVWQSSGKGIREHLGVIKNGRHDQHLSEHWDEYVEELLPSRIAPLFFFDGEKIEKLADTASSANILNTAIHGLLGLDIVDKLDCDLKVLENRKRTSLQSEQQQFEISKIQNEIAAILARKDDLVQQKGSAQNKLDSLVAELTETEASYVRQGGNALEKKHEFSARRESASARLQTVELELRQMATDSSPLLLVRDLLESTLAHAEREDEALKTMLLRDSLLTRDAKLLSFLGEAKVDVKTQKLVESYLRVDRENDTAATIFPIYLNLGEDGKVALRDIIFKISSVDYPKIHTLLEEQEKIANELDSIDMALKSTPDYDSVVQLIELRAKLKNDISVIEKQITDLNEDIKKADFELKLKENKYSRHLEDSVLDKLKSESSIRILNYSEKVRAVLGLFRGKILEKKLRLLECLILESFQQLLRKKSLFSDLQIDPVNFTVALFDSQREPLSPERLSAGERQLLATSILWGLGRASGKPLPTIVDTPLGRLDASHRNHLIDLYFPFASHQVILLSTDKEIDEEYYNRLKPSVSHAYTLDFDDNERTTRVRKGYFW</sequence>
<dbReference type="NCBIfam" id="TIGR03185">
    <property type="entry name" value="DNA_S_dndD"/>
    <property type="match status" value="1"/>
</dbReference>
<keyword evidence="1" id="KW-0175">Coiled coil</keyword>
<dbReference type="PANTHER" id="PTHR32114">
    <property type="entry name" value="ABC TRANSPORTER ABCH.3"/>
    <property type="match status" value="1"/>
</dbReference>
<protein>
    <submittedName>
        <fullName evidence="3">DNA sulfur modification protein DndD</fullName>
    </submittedName>
</protein>
<proteinExistence type="predicted"/>
<evidence type="ECO:0000313" key="4">
    <source>
        <dbReference type="Proteomes" id="UP000683493"/>
    </source>
</evidence>
<accession>A0ABX8JIM1</accession>
<dbReference type="InterPro" id="IPR017599">
    <property type="entry name" value="DNA_S_DndD"/>
</dbReference>
<dbReference type="InterPro" id="IPR038729">
    <property type="entry name" value="Rad50/SbcC_AAA"/>
</dbReference>
<keyword evidence="4" id="KW-1185">Reference proteome</keyword>
<evidence type="ECO:0000256" key="1">
    <source>
        <dbReference type="SAM" id="Coils"/>
    </source>
</evidence>
<dbReference type="Pfam" id="PF13476">
    <property type="entry name" value="AAA_23"/>
    <property type="match status" value="1"/>
</dbReference>
<feature type="coiled-coil region" evidence="1">
    <location>
        <begin position="426"/>
        <end position="467"/>
    </location>
</feature>
<feature type="domain" description="Rad50/SbcC-type AAA" evidence="2">
    <location>
        <begin position="5"/>
        <end position="223"/>
    </location>
</feature>
<evidence type="ECO:0000313" key="3">
    <source>
        <dbReference type="EMBL" id="QWV98228.1"/>
    </source>
</evidence>
<organism evidence="3 4">
    <name type="scientific">Geomonas diazotrophica</name>
    <dbReference type="NCBI Taxonomy" id="2843197"/>
    <lineage>
        <taxon>Bacteria</taxon>
        <taxon>Pseudomonadati</taxon>
        <taxon>Thermodesulfobacteriota</taxon>
        <taxon>Desulfuromonadia</taxon>
        <taxon>Geobacterales</taxon>
        <taxon>Geobacteraceae</taxon>
        <taxon>Geomonas</taxon>
    </lineage>
</organism>
<gene>
    <name evidence="3" type="primary">dndD</name>
    <name evidence="3" type="ORF">KP005_02750</name>
</gene>
<dbReference type="EMBL" id="CP076724">
    <property type="protein sequence ID" value="QWV98228.1"/>
    <property type="molecule type" value="Genomic_DNA"/>
</dbReference>
<name>A0ABX8JIM1_9BACT</name>
<dbReference type="Proteomes" id="UP000683493">
    <property type="component" value="Chromosome"/>
</dbReference>
<feature type="coiled-coil region" evidence="1">
    <location>
        <begin position="212"/>
        <end position="246"/>
    </location>
</feature>
<reference evidence="3 4" key="1">
    <citation type="submission" date="2021-06" db="EMBL/GenBank/DDBJ databases">
        <title>Gemonas diversity in paddy soil.</title>
        <authorList>
            <person name="Liu G."/>
        </authorList>
    </citation>
    <scope>NUCLEOTIDE SEQUENCE [LARGE SCALE GENOMIC DNA]</scope>
    <source>
        <strain evidence="3 4">RG29</strain>
    </source>
</reference>
<dbReference type="PANTHER" id="PTHR32114:SF2">
    <property type="entry name" value="ABC TRANSPORTER ABCH.3"/>
    <property type="match status" value="1"/>
</dbReference>
<evidence type="ECO:0000259" key="2">
    <source>
        <dbReference type="Pfam" id="PF13476"/>
    </source>
</evidence>